<keyword evidence="2" id="KW-1185">Reference proteome</keyword>
<protein>
    <submittedName>
        <fullName evidence="1">Uncharacterized protein</fullName>
    </submittedName>
</protein>
<dbReference type="EMBL" id="CP060394">
    <property type="protein sequence ID" value="QNI30990.1"/>
    <property type="molecule type" value="Genomic_DNA"/>
</dbReference>
<gene>
    <name evidence="1" type="ORF">H7849_18000</name>
</gene>
<reference evidence="1 2" key="1">
    <citation type="submission" date="2020-08" db="EMBL/GenBank/DDBJ databases">
        <title>Edaphobacter telluris sp. nov. and Acidobacterium dinghuensis sp. nov., two acidobacteria isolated from forest soil.</title>
        <authorList>
            <person name="Fu J."/>
            <person name="Qiu L."/>
        </authorList>
    </citation>
    <scope>NUCLEOTIDE SEQUENCE [LARGE SCALE GENOMIC DNA]</scope>
    <source>
        <strain evidence="1">4Y35</strain>
    </source>
</reference>
<accession>A0A7G8BEM0</accession>
<evidence type="ECO:0000313" key="1">
    <source>
        <dbReference type="EMBL" id="QNI30990.1"/>
    </source>
</evidence>
<sequence length="46" mass="5484">MQEVFTARIRITESQLIEDYRRRRESDVAEGIRYAVFPLGVVVVWE</sequence>
<dbReference type="RefSeq" id="WP_186741269.1">
    <property type="nucleotide sequence ID" value="NZ_CP060394.1"/>
</dbReference>
<evidence type="ECO:0000313" key="2">
    <source>
        <dbReference type="Proteomes" id="UP000515312"/>
    </source>
</evidence>
<proteinExistence type="predicted"/>
<organism evidence="1 2">
    <name type="scientific">Alloacidobacterium dinghuense</name>
    <dbReference type="NCBI Taxonomy" id="2763107"/>
    <lineage>
        <taxon>Bacteria</taxon>
        <taxon>Pseudomonadati</taxon>
        <taxon>Acidobacteriota</taxon>
        <taxon>Terriglobia</taxon>
        <taxon>Terriglobales</taxon>
        <taxon>Acidobacteriaceae</taxon>
        <taxon>Alloacidobacterium</taxon>
    </lineage>
</organism>
<name>A0A7G8BEM0_9BACT</name>
<dbReference type="KEGG" id="adin:H7849_18000"/>
<dbReference type="AlphaFoldDB" id="A0A7G8BEM0"/>
<dbReference type="Proteomes" id="UP000515312">
    <property type="component" value="Chromosome"/>
</dbReference>